<accession>A0A9P3PP29</accession>
<evidence type="ECO:0000313" key="6">
    <source>
        <dbReference type="Proteomes" id="UP001063166"/>
    </source>
</evidence>
<dbReference type="Proteomes" id="UP001063166">
    <property type="component" value="Unassembled WGS sequence"/>
</dbReference>
<protein>
    <recommendedName>
        <fullName evidence="4">Crinkler effector protein N-terminal domain-containing protein</fullName>
    </recommendedName>
</protein>
<dbReference type="EMBL" id="BRPK01000005">
    <property type="protein sequence ID" value="GLB38822.1"/>
    <property type="molecule type" value="Genomic_DNA"/>
</dbReference>
<dbReference type="AlphaFoldDB" id="A0A9P3PP29"/>
<organism evidence="5 6">
    <name type="scientific">Lyophyllum shimeji</name>
    <name type="common">Hon-shimeji</name>
    <name type="synonym">Tricholoma shimeji</name>
    <dbReference type="NCBI Taxonomy" id="47721"/>
    <lineage>
        <taxon>Eukaryota</taxon>
        <taxon>Fungi</taxon>
        <taxon>Dikarya</taxon>
        <taxon>Basidiomycota</taxon>
        <taxon>Agaricomycotina</taxon>
        <taxon>Agaricomycetes</taxon>
        <taxon>Agaricomycetidae</taxon>
        <taxon>Agaricales</taxon>
        <taxon>Tricholomatineae</taxon>
        <taxon>Lyophyllaceae</taxon>
        <taxon>Lyophyllum</taxon>
    </lineage>
</organism>
<evidence type="ECO:0000256" key="2">
    <source>
        <dbReference type="ARBA" id="ARBA00004613"/>
    </source>
</evidence>
<reference evidence="5" key="1">
    <citation type="submission" date="2022-07" db="EMBL/GenBank/DDBJ databases">
        <title>The genome of Lyophyllum shimeji provides insight into the initial evolution of ectomycorrhizal fungal genome.</title>
        <authorList>
            <person name="Kobayashi Y."/>
            <person name="Shibata T."/>
            <person name="Hirakawa H."/>
            <person name="Shigenobu S."/>
            <person name="Nishiyama T."/>
            <person name="Yamada A."/>
            <person name="Hasebe M."/>
            <person name="Kawaguchi M."/>
        </authorList>
    </citation>
    <scope>NUCLEOTIDE SEQUENCE</scope>
    <source>
        <strain evidence="5">AT787</strain>
    </source>
</reference>
<name>A0A9P3PP29_LYOSH</name>
<proteinExistence type="predicted"/>
<dbReference type="InterPro" id="IPR045379">
    <property type="entry name" value="Crinkler_N"/>
</dbReference>
<comment type="caution">
    <text evidence="5">The sequence shown here is derived from an EMBL/GenBank/DDBJ whole genome shotgun (WGS) entry which is preliminary data.</text>
</comment>
<evidence type="ECO:0000256" key="1">
    <source>
        <dbReference type="ARBA" id="ARBA00004340"/>
    </source>
</evidence>
<gene>
    <name evidence="5" type="ORF">LshimejAT787_0506870</name>
</gene>
<feature type="domain" description="Crinkler effector protein N-terminal" evidence="4">
    <location>
        <begin position="4"/>
        <end position="105"/>
    </location>
</feature>
<feature type="domain" description="Crinkler effector protein N-terminal" evidence="4">
    <location>
        <begin position="124"/>
        <end position="224"/>
    </location>
</feature>
<dbReference type="GO" id="GO:0005576">
    <property type="term" value="C:extracellular region"/>
    <property type="evidence" value="ECO:0007669"/>
    <property type="project" value="UniProtKB-SubCell"/>
</dbReference>
<sequence>MPATLNCCLLGDDPRIHSFPVDILDTQTVGHLKQLIKKATSPTLEHINAAHLELFKASIPVDDDSDSLAACFENLTLNEKPLNPMDDLSEVFQDLSEEHLHVIVRVPALPIVQATLIMPATRALNCCLLGDDPRIHSFSVDILDTQTVYELKKLIKEKRSPTLEHIDAADLDLFKASIPVDDDSDSLAACFENLTLNEKPLNPLKKLSKVFQDLPKRHIHVIVRVPDTRATGRFPLEPFGVKVSRDAFHEAISRGMLE</sequence>
<comment type="subcellular location">
    <subcellularLocation>
        <location evidence="1">Host cell</location>
    </subcellularLocation>
    <subcellularLocation>
        <location evidence="2">Secreted</location>
    </subcellularLocation>
</comment>
<dbReference type="GO" id="GO:0043657">
    <property type="term" value="C:host cell"/>
    <property type="evidence" value="ECO:0007669"/>
    <property type="project" value="UniProtKB-SubCell"/>
</dbReference>
<keyword evidence="6" id="KW-1185">Reference proteome</keyword>
<evidence type="ECO:0000313" key="5">
    <source>
        <dbReference type="EMBL" id="GLB38822.1"/>
    </source>
</evidence>
<evidence type="ECO:0000256" key="3">
    <source>
        <dbReference type="ARBA" id="ARBA00022525"/>
    </source>
</evidence>
<dbReference type="OrthoDB" id="3070034at2759"/>
<keyword evidence="3" id="KW-0964">Secreted</keyword>
<evidence type="ECO:0000259" key="4">
    <source>
        <dbReference type="Pfam" id="PF20147"/>
    </source>
</evidence>
<dbReference type="Pfam" id="PF20147">
    <property type="entry name" value="Crinkler"/>
    <property type="match status" value="2"/>
</dbReference>